<dbReference type="Proteomes" id="UP000447434">
    <property type="component" value="Chromosome 18"/>
</dbReference>
<dbReference type="InterPro" id="IPR056067">
    <property type="entry name" value="DUF7650"/>
</dbReference>
<feature type="domain" description="DUF7952" evidence="7">
    <location>
        <begin position="174"/>
        <end position="304"/>
    </location>
</feature>
<dbReference type="Pfam" id="PF25826">
    <property type="entry name" value="DUF7952"/>
    <property type="match status" value="1"/>
</dbReference>
<evidence type="ECO:0000259" key="7">
    <source>
        <dbReference type="Pfam" id="PF25826"/>
    </source>
</evidence>
<dbReference type="InterPro" id="IPR057712">
    <property type="entry name" value="DUF7952"/>
</dbReference>
<feature type="region of interest" description="Disordered" evidence="5">
    <location>
        <begin position="846"/>
        <end position="878"/>
    </location>
</feature>
<dbReference type="GO" id="GO:0005634">
    <property type="term" value="C:nucleus"/>
    <property type="evidence" value="ECO:0007669"/>
    <property type="project" value="UniProtKB-SubCell"/>
</dbReference>
<dbReference type="GO" id="GO:0003677">
    <property type="term" value="F:DNA binding"/>
    <property type="evidence" value="ECO:0007669"/>
    <property type="project" value="UniProtKB-KW"/>
</dbReference>
<comment type="subcellular location">
    <subcellularLocation>
        <location evidence="1">Nucleus</location>
    </subcellularLocation>
</comment>
<evidence type="ECO:0000256" key="1">
    <source>
        <dbReference type="ARBA" id="ARBA00004123"/>
    </source>
</evidence>
<dbReference type="PANTHER" id="PTHR13859">
    <property type="entry name" value="ATROPHIN-RELATED"/>
    <property type="match status" value="1"/>
</dbReference>
<dbReference type="AlphaFoldDB" id="A0A6A4NWV3"/>
<sequence>MKMNSLCFDDNKGDIEAKSAEGSPTIEVDDIFGDPEVVPRVGDEYQAKIPPLVTALYFSKLMKKTKDSEMPGSFSLGLPSSLMRAHCIIENSCGTLESVTSEVEQGISQNGCSKVEYQTVLLGEGKNVGKNSNFRPSSKCRETGIIDSYPGMQTEIDQSGGKDLLPGLLVHPSWTDIDYDRFLLCLYVFGKKNFKFLKIFVGSKNMGDIMSFYYGKFYRSKGYRRWSVCRKLKTKRYICGQKIFTEWRQQELLSRLFPHVSGECQTVLVEISRSFAEERMPFVEYVFALKDAVGIDLLVAAVGICKGKQDLTSTVAEPTKTNDIFSLRPKLTIGKACSSLTSEDIIKILNGNFRLSKSRSSDLFWEAVWPRLLAKGWHSEQPTDYLPSYSKQCLVFIVPGVKKFSRRLVNGKHYFDSVSDVLTKVASEPGLIETEIQATDGSGDRENGQDKLYLEGLSNKAQNCYLQPHSSKCDQDLTKFTIVDTSVVQGMGQSKVRQLRSLPFETVSVSTISSCSSESEKNATGDSENQAEQAAPSYPIEDQVEHAAPSYRIGDLLQQANSSIPIEAQVEVANSSIPIEDQVEHASASYPIEDQIQQVIASCPIQDQVEQVNSSNPIEDVSDKGVSIDSSHCTPIPEAFNITEVGVKNHKCHSDLYSNKHSREISEHQSIQNMISDCSNYFPDMKMPKLRDCNQGEFSHCTRSTSRIRDFDLNEPITESDQPEASEGAPNMSNEGSATENRMAEEFSGAKSETRMLIDLNFPQVSPEFETDVEIPASMFIMQNDNQCANTSSSPFGVRPINKIQEFPDGHEDHQVIIANRRQSTRNRPLTAKALEALEYEFLNSKRKRKNTDSPDSNSNSRTLHATNGTILSAARDKGIGNAMADTREEEEENVIHEYRYSIDLNKEPCYNM</sequence>
<protein>
    <submittedName>
        <fullName evidence="8">Putative transcription regulator Homeodomain-LIKE family</fullName>
    </submittedName>
</protein>
<feature type="domain" description="DUF7650" evidence="6">
    <location>
        <begin position="343"/>
        <end position="429"/>
    </location>
</feature>
<evidence type="ECO:0000313" key="8">
    <source>
        <dbReference type="EMBL" id="KAE9593832.1"/>
    </source>
</evidence>
<feature type="region of interest" description="Disordered" evidence="5">
    <location>
        <begin position="513"/>
        <end position="536"/>
    </location>
</feature>
<keyword evidence="8" id="KW-0371">Homeobox</keyword>
<evidence type="ECO:0000259" key="6">
    <source>
        <dbReference type="Pfam" id="PF24662"/>
    </source>
</evidence>
<evidence type="ECO:0000256" key="2">
    <source>
        <dbReference type="ARBA" id="ARBA00023015"/>
    </source>
</evidence>
<evidence type="ECO:0000256" key="5">
    <source>
        <dbReference type="SAM" id="MobiDB-lite"/>
    </source>
</evidence>
<dbReference type="Pfam" id="PF24662">
    <property type="entry name" value="DUF7650"/>
    <property type="match status" value="1"/>
</dbReference>
<evidence type="ECO:0000256" key="4">
    <source>
        <dbReference type="ARBA" id="ARBA00023242"/>
    </source>
</evidence>
<evidence type="ECO:0000256" key="3">
    <source>
        <dbReference type="ARBA" id="ARBA00023163"/>
    </source>
</evidence>
<keyword evidence="3" id="KW-0804">Transcription</keyword>
<proteinExistence type="predicted"/>
<dbReference type="PANTHER" id="PTHR13859:SF11">
    <property type="entry name" value="GRUNGE, ISOFORM J"/>
    <property type="match status" value="1"/>
</dbReference>
<organism evidence="8 9">
    <name type="scientific">Lupinus albus</name>
    <name type="common">White lupine</name>
    <name type="synonym">Lupinus termis</name>
    <dbReference type="NCBI Taxonomy" id="3870"/>
    <lineage>
        <taxon>Eukaryota</taxon>
        <taxon>Viridiplantae</taxon>
        <taxon>Streptophyta</taxon>
        <taxon>Embryophyta</taxon>
        <taxon>Tracheophyta</taxon>
        <taxon>Spermatophyta</taxon>
        <taxon>Magnoliopsida</taxon>
        <taxon>eudicotyledons</taxon>
        <taxon>Gunneridae</taxon>
        <taxon>Pentapetalae</taxon>
        <taxon>rosids</taxon>
        <taxon>fabids</taxon>
        <taxon>Fabales</taxon>
        <taxon>Fabaceae</taxon>
        <taxon>Papilionoideae</taxon>
        <taxon>50 kb inversion clade</taxon>
        <taxon>genistoids sensu lato</taxon>
        <taxon>core genistoids</taxon>
        <taxon>Genisteae</taxon>
        <taxon>Lupinus</taxon>
    </lineage>
</organism>
<feature type="region of interest" description="Disordered" evidence="5">
    <location>
        <begin position="717"/>
        <end position="739"/>
    </location>
</feature>
<feature type="compositionally biased region" description="Polar residues" evidence="5">
    <location>
        <begin position="854"/>
        <end position="871"/>
    </location>
</feature>
<name>A0A6A4NWV3_LUPAL</name>
<keyword evidence="9" id="KW-1185">Reference proteome</keyword>
<reference evidence="9" key="1">
    <citation type="journal article" date="2020" name="Nat. Commun.">
        <title>Genome sequence of the cluster root forming white lupin.</title>
        <authorList>
            <person name="Hufnagel B."/>
            <person name="Marques A."/>
            <person name="Soriano A."/>
            <person name="Marques L."/>
            <person name="Divol F."/>
            <person name="Doumas P."/>
            <person name="Sallet E."/>
            <person name="Mancinotti D."/>
            <person name="Carrere S."/>
            <person name="Marande W."/>
            <person name="Arribat S."/>
            <person name="Keller J."/>
            <person name="Huneau C."/>
            <person name="Blein T."/>
            <person name="Aime D."/>
            <person name="Laguerre M."/>
            <person name="Taylor J."/>
            <person name="Schubert V."/>
            <person name="Nelson M."/>
            <person name="Geu-Flores F."/>
            <person name="Crespi M."/>
            <person name="Gallardo-Guerrero K."/>
            <person name="Delaux P.-M."/>
            <person name="Salse J."/>
            <person name="Berges H."/>
            <person name="Guyot R."/>
            <person name="Gouzy J."/>
            <person name="Peret B."/>
        </authorList>
    </citation>
    <scope>NUCLEOTIDE SEQUENCE [LARGE SCALE GENOMIC DNA]</scope>
    <source>
        <strain evidence="9">cv. Amiga</strain>
    </source>
</reference>
<gene>
    <name evidence="8" type="ORF">Lalb_Chr18g0047241</name>
</gene>
<evidence type="ECO:0000313" key="9">
    <source>
        <dbReference type="Proteomes" id="UP000447434"/>
    </source>
</evidence>
<dbReference type="EMBL" id="WOCE01000018">
    <property type="protein sequence ID" value="KAE9593832.1"/>
    <property type="molecule type" value="Genomic_DNA"/>
</dbReference>
<dbReference type="OrthoDB" id="1939398at2759"/>
<accession>A0A6A4NWV3</accession>
<comment type="caution">
    <text evidence="8">The sequence shown here is derived from an EMBL/GenBank/DDBJ whole genome shotgun (WGS) entry which is preliminary data.</text>
</comment>
<keyword evidence="8" id="KW-0238">DNA-binding</keyword>
<dbReference type="GO" id="GO:0003714">
    <property type="term" value="F:transcription corepressor activity"/>
    <property type="evidence" value="ECO:0007669"/>
    <property type="project" value="TreeGrafter"/>
</dbReference>
<keyword evidence="2" id="KW-0805">Transcription regulation</keyword>
<keyword evidence="4" id="KW-0539">Nucleus</keyword>